<sequence length="321" mass="38187">MSQIKIYLLSSLIMLILVMIMIMISIAFLTLFERKIMGYYHNRKGPNKIGISGLIQPFSDALKLLFKEFFYPLKSNFMFYFISPMIMLILSLSLWLIYPFFSNLLMFNLNILFFLSIISMGVYGLMISGWSSNSMFSMIGSIRSIAQSISYEIILSISILIILMIINTFNLNIMIMYNKYIWLSFLFFPIMLILLISMLAEINRTPFDLAEGESELVSGFNIEYSSGKFILIFLSEYSNLMFMMFLLNLMFFYCKLIYLQFYINILILIFFITWIRMTYPRIRYDKMMFICGFYFLPFILINYILYMIYFKYSLDLIMIFN</sequence>
<evidence type="ECO:0000313" key="15">
    <source>
        <dbReference type="EMBL" id="AHA52523.1"/>
    </source>
</evidence>
<dbReference type="GO" id="GO:0008137">
    <property type="term" value="F:NADH dehydrogenase (ubiquinone) activity"/>
    <property type="evidence" value="ECO:0007669"/>
    <property type="project" value="UniProtKB-EC"/>
</dbReference>
<gene>
    <name evidence="15" type="primary">ND1</name>
</gene>
<keyword evidence="12" id="KW-0520">NAD</keyword>
<dbReference type="EMBL" id="KF385872">
    <property type="protein sequence ID" value="AHA52523.1"/>
    <property type="molecule type" value="Genomic_DNA"/>
</dbReference>
<organism evidence="15">
    <name type="scientific">Eumacrocentrus sp. QL-2013</name>
    <dbReference type="NCBI Taxonomy" id="1421594"/>
    <lineage>
        <taxon>Eukaryota</taxon>
        <taxon>Metazoa</taxon>
        <taxon>Ecdysozoa</taxon>
        <taxon>Arthropoda</taxon>
        <taxon>Hexapoda</taxon>
        <taxon>Insecta</taxon>
        <taxon>Pterygota</taxon>
        <taxon>Neoptera</taxon>
        <taxon>Endopterygota</taxon>
        <taxon>Hymenoptera</taxon>
        <taxon>Apocrita</taxon>
        <taxon>Ichneumonoidea</taxon>
        <taxon>Braconidae</taxon>
        <taxon>Helconinae</taxon>
        <taxon>Eumacrocentrus</taxon>
    </lineage>
</organism>
<comment type="similarity">
    <text evidence="3 12">Belongs to the complex I subunit 1 family.</text>
</comment>
<evidence type="ECO:0000256" key="8">
    <source>
        <dbReference type="ARBA" id="ARBA00022989"/>
    </source>
</evidence>
<keyword evidence="5" id="KW-0813">Transport</keyword>
<dbReference type="PANTHER" id="PTHR11432">
    <property type="entry name" value="NADH DEHYDROGENASE SUBUNIT 1"/>
    <property type="match status" value="1"/>
</dbReference>
<feature type="transmembrane region" description="Helical" evidence="14">
    <location>
        <begin position="104"/>
        <end position="128"/>
    </location>
</feature>
<evidence type="ECO:0000256" key="1">
    <source>
        <dbReference type="ARBA" id="ARBA00003257"/>
    </source>
</evidence>
<keyword evidence="11 14" id="KW-0472">Membrane</keyword>
<evidence type="ECO:0000256" key="5">
    <source>
        <dbReference type="ARBA" id="ARBA00022448"/>
    </source>
</evidence>
<keyword evidence="8 14" id="KW-1133">Transmembrane helix</keyword>
<evidence type="ECO:0000256" key="12">
    <source>
        <dbReference type="RuleBase" id="RU000471"/>
    </source>
</evidence>
<name>A0A0A6ZKX6_9HYME</name>
<comment type="catalytic activity">
    <reaction evidence="13">
        <text>a ubiquinone + NADH + 5 H(+)(in) = a ubiquinol + NAD(+) + 4 H(+)(out)</text>
        <dbReference type="Rhea" id="RHEA:29091"/>
        <dbReference type="Rhea" id="RHEA-COMP:9565"/>
        <dbReference type="Rhea" id="RHEA-COMP:9566"/>
        <dbReference type="ChEBI" id="CHEBI:15378"/>
        <dbReference type="ChEBI" id="CHEBI:16389"/>
        <dbReference type="ChEBI" id="CHEBI:17976"/>
        <dbReference type="ChEBI" id="CHEBI:57540"/>
        <dbReference type="ChEBI" id="CHEBI:57945"/>
        <dbReference type="EC" id="7.1.1.2"/>
    </reaction>
</comment>
<dbReference type="EC" id="7.1.1.2" evidence="13"/>
<evidence type="ECO:0000256" key="3">
    <source>
        <dbReference type="ARBA" id="ARBA00010535"/>
    </source>
</evidence>
<accession>A0A0A6ZKX6</accession>
<dbReference type="InterPro" id="IPR001694">
    <property type="entry name" value="NADH_UbQ_OxRdtase_su1/FPO"/>
</dbReference>
<dbReference type="GO" id="GO:0005743">
    <property type="term" value="C:mitochondrial inner membrane"/>
    <property type="evidence" value="ECO:0007669"/>
    <property type="project" value="UniProtKB-SubCell"/>
</dbReference>
<reference evidence="15" key="1">
    <citation type="submission" date="2013-07" db="EMBL/GenBank/DDBJ databases">
        <title>The comparative mitochondrial genomes from Braconidae subfamilies and the phylogeny of the Hymenoptera.</title>
        <authorList>
            <person name="Li Q."/>
            <person name="Wei S.J."/>
            <person name="Chen X.X."/>
        </authorList>
    </citation>
    <scope>NUCLEOTIDE SEQUENCE</scope>
</reference>
<dbReference type="HAMAP" id="MF_01350">
    <property type="entry name" value="NDH1_NuoH"/>
    <property type="match status" value="1"/>
</dbReference>
<evidence type="ECO:0000256" key="6">
    <source>
        <dbReference type="ARBA" id="ARBA00022692"/>
    </source>
</evidence>
<dbReference type="InterPro" id="IPR018086">
    <property type="entry name" value="NADH_UbQ_OxRdtase_su1_CS"/>
</dbReference>
<feature type="transmembrane region" description="Helical" evidence="14">
    <location>
        <begin position="6"/>
        <end position="32"/>
    </location>
</feature>
<evidence type="ECO:0000256" key="14">
    <source>
        <dbReference type="SAM" id="Phobius"/>
    </source>
</evidence>
<dbReference type="PROSITE" id="PS00668">
    <property type="entry name" value="COMPLEX1_ND1_2"/>
    <property type="match status" value="1"/>
</dbReference>
<evidence type="ECO:0000256" key="11">
    <source>
        <dbReference type="ARBA" id="ARBA00023136"/>
    </source>
</evidence>
<feature type="transmembrane region" description="Helical" evidence="14">
    <location>
        <begin position="77"/>
        <end position="98"/>
    </location>
</feature>
<feature type="transmembrane region" description="Helical" evidence="14">
    <location>
        <begin position="229"/>
        <end position="251"/>
    </location>
</feature>
<feature type="transmembrane region" description="Helical" evidence="14">
    <location>
        <begin position="257"/>
        <end position="275"/>
    </location>
</feature>
<dbReference type="PANTHER" id="PTHR11432:SF3">
    <property type="entry name" value="NADH-UBIQUINONE OXIDOREDUCTASE CHAIN 1"/>
    <property type="match status" value="1"/>
</dbReference>
<dbReference type="GO" id="GO:0009060">
    <property type="term" value="P:aerobic respiration"/>
    <property type="evidence" value="ECO:0007669"/>
    <property type="project" value="TreeGrafter"/>
</dbReference>
<keyword evidence="7" id="KW-0999">Mitochondrion inner membrane</keyword>
<dbReference type="Pfam" id="PF00146">
    <property type="entry name" value="NADHdh"/>
    <property type="match status" value="1"/>
</dbReference>
<feature type="transmembrane region" description="Helical" evidence="14">
    <location>
        <begin position="181"/>
        <end position="200"/>
    </location>
</feature>
<dbReference type="PROSITE" id="PS00667">
    <property type="entry name" value="COMPLEX1_ND1_1"/>
    <property type="match status" value="1"/>
</dbReference>
<keyword evidence="10 13" id="KW-0496">Mitochondrion</keyword>
<protein>
    <recommendedName>
        <fullName evidence="4 13">NADH-ubiquinone oxidoreductase chain 1</fullName>
        <ecNumber evidence="13">7.1.1.2</ecNumber>
    </recommendedName>
</protein>
<evidence type="ECO:0000256" key="9">
    <source>
        <dbReference type="ARBA" id="ARBA00023075"/>
    </source>
</evidence>
<comment type="subcellular location">
    <subcellularLocation>
        <location evidence="2 12">Mitochondrion inner membrane</location>
        <topology evidence="2 12">Multi-pass membrane protein</topology>
    </subcellularLocation>
</comment>
<proteinExistence type="inferred from homology"/>
<feature type="transmembrane region" description="Helical" evidence="14">
    <location>
        <begin position="149"/>
        <end position="169"/>
    </location>
</feature>
<evidence type="ECO:0000256" key="10">
    <source>
        <dbReference type="ARBA" id="ARBA00023128"/>
    </source>
</evidence>
<dbReference type="AlphaFoldDB" id="A0A0A6ZKX6"/>
<comment type="function">
    <text evidence="1">Core subunit of the mitochondrial membrane respiratory chain NADH dehydrogenase (Complex I) that is believed to belong to the minimal assembly required for catalysis. Complex I functions in the transfer of electrons from NADH to the respiratory chain. The immediate electron acceptor for the enzyme is believed to be ubiquinone.</text>
</comment>
<keyword evidence="6 12" id="KW-0812">Transmembrane</keyword>
<keyword evidence="9 13" id="KW-0830">Ubiquinone</keyword>
<evidence type="ECO:0000256" key="7">
    <source>
        <dbReference type="ARBA" id="ARBA00022792"/>
    </source>
</evidence>
<dbReference type="GO" id="GO:0003954">
    <property type="term" value="F:NADH dehydrogenase activity"/>
    <property type="evidence" value="ECO:0007669"/>
    <property type="project" value="TreeGrafter"/>
</dbReference>
<evidence type="ECO:0000256" key="4">
    <source>
        <dbReference type="ARBA" id="ARBA00021009"/>
    </source>
</evidence>
<geneLocation type="mitochondrion" evidence="15"/>
<evidence type="ECO:0000256" key="13">
    <source>
        <dbReference type="RuleBase" id="RU000473"/>
    </source>
</evidence>
<evidence type="ECO:0000256" key="2">
    <source>
        <dbReference type="ARBA" id="ARBA00004448"/>
    </source>
</evidence>
<feature type="transmembrane region" description="Helical" evidence="14">
    <location>
        <begin position="287"/>
        <end position="309"/>
    </location>
</feature>